<dbReference type="PROSITE" id="PS51003">
    <property type="entry name" value="CYTB_CTER"/>
    <property type="match status" value="1"/>
</dbReference>
<comment type="cofactor">
    <cofactor evidence="19">
        <name>heme</name>
        <dbReference type="ChEBI" id="CHEBI:30413"/>
    </cofactor>
    <text evidence="19">Binds 2 heme groups non-covalently.</text>
</comment>
<dbReference type="GO" id="GO:0005743">
    <property type="term" value="C:mitochondrial inner membrane"/>
    <property type="evidence" value="ECO:0007669"/>
    <property type="project" value="UniProtKB-SubCell"/>
</dbReference>
<evidence type="ECO:0000259" key="22">
    <source>
        <dbReference type="PROSITE" id="PS51003"/>
    </source>
</evidence>
<dbReference type="EMBL" id="KT780667">
    <property type="protein sequence ID" value="ALO70806.1"/>
    <property type="molecule type" value="Genomic_DNA"/>
</dbReference>
<feature type="binding site" description="axial binding residue" evidence="19">
    <location>
        <position position="193"/>
    </location>
    <ligand>
        <name>heme b</name>
        <dbReference type="ChEBI" id="CHEBI:60344"/>
        <label>b566</label>
    </ligand>
    <ligandPart>
        <name>Fe</name>
        <dbReference type="ChEBI" id="CHEBI:18248"/>
    </ligandPart>
</feature>
<evidence type="ECO:0000256" key="15">
    <source>
        <dbReference type="ARBA" id="ARBA00023128"/>
    </source>
</evidence>
<dbReference type="InterPro" id="IPR036150">
    <property type="entry name" value="Cyt_b/b6_C_sf"/>
</dbReference>
<evidence type="ECO:0000313" key="23">
    <source>
        <dbReference type="EMBL" id="ALO70806.1"/>
    </source>
</evidence>
<dbReference type="Pfam" id="PF00032">
    <property type="entry name" value="Cytochrom_B_C"/>
    <property type="match status" value="1"/>
</dbReference>
<evidence type="ECO:0000256" key="3">
    <source>
        <dbReference type="ARBA" id="ARBA00011649"/>
    </source>
</evidence>
<feature type="transmembrane region" description="Helical" evidence="20">
    <location>
        <begin position="317"/>
        <end position="337"/>
    </location>
</feature>
<feature type="binding site" description="axial binding residue" evidence="19">
    <location>
        <position position="80"/>
    </location>
    <ligand>
        <name>heme b</name>
        <dbReference type="ChEBI" id="CHEBI:60344"/>
        <label>b562</label>
    </ligand>
    <ligandPart>
        <name>Fe</name>
        <dbReference type="ChEBI" id="CHEBI:18248"/>
    </ligandPart>
</feature>
<evidence type="ECO:0000256" key="12">
    <source>
        <dbReference type="ARBA" id="ARBA00022989"/>
    </source>
</evidence>
<dbReference type="InterPro" id="IPR005797">
    <property type="entry name" value="Cyt_b/b6_N"/>
</dbReference>
<dbReference type="GO" id="GO:0045275">
    <property type="term" value="C:respiratory chain complex III"/>
    <property type="evidence" value="ECO:0007669"/>
    <property type="project" value="InterPro"/>
</dbReference>
<protein>
    <recommendedName>
        <fullName evidence="4 20">Cytochrome b</fullName>
    </recommendedName>
</protein>
<feature type="binding site" description="axial binding residue" evidence="19">
    <location>
        <position position="94"/>
    </location>
    <ligand>
        <name>heme b</name>
        <dbReference type="ChEBI" id="CHEBI:60344"/>
        <label>b566</label>
    </ligand>
    <ligandPart>
        <name>Fe</name>
        <dbReference type="ChEBI" id="CHEBI:18248"/>
    </ligandPart>
</feature>
<dbReference type="PANTHER" id="PTHR19271">
    <property type="entry name" value="CYTOCHROME B"/>
    <property type="match status" value="1"/>
</dbReference>
<dbReference type="CDD" id="cd00284">
    <property type="entry name" value="Cytochrome_b_N"/>
    <property type="match status" value="1"/>
</dbReference>
<evidence type="ECO:0000259" key="21">
    <source>
        <dbReference type="PROSITE" id="PS51002"/>
    </source>
</evidence>
<gene>
    <name evidence="23" type="primary">cytb</name>
</gene>
<feature type="domain" description="Cytochrome b/b6 N-terminal region profile" evidence="21">
    <location>
        <begin position="1"/>
        <end position="206"/>
    </location>
</feature>
<dbReference type="CDD" id="cd00290">
    <property type="entry name" value="cytochrome_b_C"/>
    <property type="match status" value="1"/>
</dbReference>
<keyword evidence="9 19" id="KW-0479">Metal-binding</keyword>
<evidence type="ECO:0000256" key="14">
    <source>
        <dbReference type="ARBA" id="ARBA00023075"/>
    </source>
</evidence>
<evidence type="ECO:0000256" key="10">
    <source>
        <dbReference type="ARBA" id="ARBA00022792"/>
    </source>
</evidence>
<dbReference type="GO" id="GO:0008121">
    <property type="term" value="F:quinol-cytochrome-c reductase activity"/>
    <property type="evidence" value="ECO:0007669"/>
    <property type="project" value="InterPro"/>
</dbReference>
<dbReference type="RefSeq" id="YP_009185916.1">
    <property type="nucleotide sequence ID" value="NC_028606.1"/>
</dbReference>
<evidence type="ECO:0000256" key="9">
    <source>
        <dbReference type="ARBA" id="ARBA00022723"/>
    </source>
</evidence>
<feature type="transmembrane region" description="Helical" evidence="20">
    <location>
        <begin position="107"/>
        <end position="130"/>
    </location>
</feature>
<keyword evidence="6 19" id="KW-0349">Heme</keyword>
<dbReference type="SUPFAM" id="SSF81648">
    <property type="entry name" value="a domain/subunit of cytochrome bc1 complex (Ubiquinol-cytochrome c reductase)"/>
    <property type="match status" value="1"/>
</dbReference>
<feature type="transmembrane region" description="Helical" evidence="20">
    <location>
        <begin position="137"/>
        <end position="155"/>
    </location>
</feature>
<evidence type="ECO:0000256" key="13">
    <source>
        <dbReference type="ARBA" id="ARBA00023004"/>
    </source>
</evidence>
<dbReference type="InterPro" id="IPR048259">
    <property type="entry name" value="Cytochrome_b_N_euk/bac"/>
</dbReference>
<reference evidence="23" key="1">
    <citation type="submission" date="2015-09" db="EMBL/GenBank/DDBJ databases">
        <title>Staphyliniformia phylogenetics from de novo mitogenomic assemblies.</title>
        <authorList>
            <person name="Favreau E.A."/>
            <person name="Linard B."/>
            <person name="Vogler A.P."/>
        </authorList>
    </citation>
    <scope>NUCLEOTIDE SEQUENCE</scope>
</reference>
<evidence type="ECO:0000256" key="11">
    <source>
        <dbReference type="ARBA" id="ARBA00022982"/>
    </source>
</evidence>
<keyword evidence="7 20" id="KW-0679">Respiratory chain</keyword>
<dbReference type="InterPro" id="IPR016174">
    <property type="entry name" value="Di-haem_cyt_TM"/>
</dbReference>
<keyword evidence="8 20" id="KW-0812">Transmembrane</keyword>
<dbReference type="InterPro" id="IPR027387">
    <property type="entry name" value="Cytb/b6-like_sf"/>
</dbReference>
<evidence type="ECO:0000256" key="2">
    <source>
        <dbReference type="ARBA" id="ARBA00004448"/>
    </source>
</evidence>
<accession>A0A0S2M813</accession>
<feature type="binding site" evidence="18">
    <location>
        <position position="198"/>
    </location>
    <ligand>
        <name>a ubiquinone</name>
        <dbReference type="ChEBI" id="CHEBI:16389"/>
    </ligand>
</feature>
<sequence length="375" mass="42830">MRLKSPLLKIMNNSLIDLPSPSNISAWWNFGSLLGLCLMIQIVTGIFLAMHYTANINLAFNSVAHICRDVNYGWFIRTLHANGASFFFICLYSHVGRGMYYGSYNFIMTWLIGVIILFLVMATAFLGYVLPWGQMSFWGATVITNLLSAIPYLGMDIVQWLWGGFAVDNATLTRFFTLHFLLPFIVAALVMIHLLFLHQTGSNNPLGLNSNIDKIPFHPYFSFKDLFGFIIMTMMLVLLTLINPYLLGDPDNFIPANPLVTPIHIQPEWYFLFAYAILRSIPNKLGGVIALVMSIAILMIMPFTNKKKMMSTAFYPINKFLFWSLVTILLLLTWIGARPVEDPYIITGQLLTIIYFLYYIINPLTAKIWDNFMFK</sequence>
<dbReference type="Gene3D" id="1.20.810.10">
    <property type="entry name" value="Cytochrome Bc1 Complex, Chain C"/>
    <property type="match status" value="1"/>
</dbReference>
<proteinExistence type="inferred from homology"/>
<comment type="subunit">
    <text evidence="3">The main subunits of complex b-c1 are: cytochrome b, cytochrome c1 and the Rieske protein.</text>
</comment>
<dbReference type="CTD" id="4519"/>
<feature type="transmembrane region" description="Helical" evidence="20">
    <location>
        <begin position="343"/>
        <end position="361"/>
    </location>
</feature>
<organism evidence="23">
    <name type="scientific">Oxypoda acuminata</name>
    <dbReference type="NCBI Taxonomy" id="346815"/>
    <lineage>
        <taxon>Eukaryota</taxon>
        <taxon>Metazoa</taxon>
        <taxon>Ecdysozoa</taxon>
        <taxon>Arthropoda</taxon>
        <taxon>Hexapoda</taxon>
        <taxon>Insecta</taxon>
        <taxon>Pterygota</taxon>
        <taxon>Neoptera</taxon>
        <taxon>Endopterygota</taxon>
        <taxon>Coleoptera</taxon>
        <taxon>Polyphaga</taxon>
        <taxon>Staphyliniformia</taxon>
        <taxon>Staphylinidae</taxon>
        <taxon>Tachyporinae group</taxon>
        <taxon>Aleocharinae</taxon>
        <taxon>Oxypodini</taxon>
        <taxon>Oxypoda</taxon>
    </lineage>
</organism>
<evidence type="ECO:0000256" key="1">
    <source>
        <dbReference type="ARBA" id="ARBA00002566"/>
    </source>
</evidence>
<dbReference type="InterPro" id="IPR030689">
    <property type="entry name" value="Cytochrome_b"/>
</dbReference>
<evidence type="ECO:0000256" key="6">
    <source>
        <dbReference type="ARBA" id="ARBA00022617"/>
    </source>
</evidence>
<comment type="function">
    <text evidence="1 20">Component of the ubiquinol-cytochrome c reductase complex (complex III or cytochrome b-c1 complex) that is part of the mitochondrial respiratory chain. The b-c1 complex mediates electron transfer from ubiquinol to cytochrome c. Contributes to the generation of a proton gradient across the mitochondrial membrane that is then used for ATP synthesis.</text>
</comment>
<feature type="transmembrane region" description="Helical" evidence="20">
    <location>
        <begin position="27"/>
        <end position="53"/>
    </location>
</feature>
<keyword evidence="12 20" id="KW-1133">Transmembrane helix</keyword>
<evidence type="ECO:0000256" key="7">
    <source>
        <dbReference type="ARBA" id="ARBA00022660"/>
    </source>
</evidence>
<feature type="transmembrane region" description="Helical" evidence="20">
    <location>
        <begin position="285"/>
        <end position="305"/>
    </location>
</feature>
<dbReference type="PANTHER" id="PTHR19271:SF16">
    <property type="entry name" value="CYTOCHROME B"/>
    <property type="match status" value="1"/>
</dbReference>
<geneLocation type="mitochondrion" evidence="23"/>
<dbReference type="InterPro" id="IPR048260">
    <property type="entry name" value="Cytochrome_b_C_euk/bac"/>
</dbReference>
<dbReference type="SUPFAM" id="SSF81342">
    <property type="entry name" value="Transmembrane di-heme cytochromes"/>
    <property type="match status" value="1"/>
</dbReference>
<keyword evidence="14" id="KW-0830">Ubiquinone</keyword>
<feature type="transmembrane region" description="Helical" evidence="20">
    <location>
        <begin position="175"/>
        <end position="197"/>
    </location>
</feature>
<dbReference type="InterPro" id="IPR005798">
    <property type="entry name" value="Cyt_b/b6_C"/>
</dbReference>
<feature type="domain" description="Cytochrome b/b6 C-terminal region profile" evidence="22">
    <location>
        <begin position="207"/>
        <end position="375"/>
    </location>
</feature>
<evidence type="ECO:0000256" key="8">
    <source>
        <dbReference type="ARBA" id="ARBA00022692"/>
    </source>
</evidence>
<dbReference type="GO" id="GO:0046872">
    <property type="term" value="F:metal ion binding"/>
    <property type="evidence" value="ECO:0007669"/>
    <property type="project" value="UniProtKB-UniRule"/>
</dbReference>
<dbReference type="PROSITE" id="PS51002">
    <property type="entry name" value="CYTB_NTER"/>
    <property type="match status" value="1"/>
</dbReference>
<evidence type="ECO:0000256" key="4">
    <source>
        <dbReference type="ARBA" id="ARBA00013531"/>
    </source>
</evidence>
<comment type="subcellular location">
    <subcellularLocation>
        <location evidence="2">Mitochondrion inner membrane</location>
        <topology evidence="2">Multi-pass membrane protein</topology>
    </subcellularLocation>
</comment>
<dbReference type="GO" id="GO:0006122">
    <property type="term" value="P:mitochondrial electron transport, ubiquinol to cytochrome c"/>
    <property type="evidence" value="ECO:0007669"/>
    <property type="project" value="TreeGrafter"/>
</dbReference>
<name>A0A0S2M813_9COLE</name>
<dbReference type="PIRSF" id="PIRSF038885">
    <property type="entry name" value="COB"/>
    <property type="match status" value="1"/>
</dbReference>
<dbReference type="AlphaFoldDB" id="A0A0S2M813"/>
<evidence type="ECO:0000256" key="20">
    <source>
        <dbReference type="RuleBase" id="RU362117"/>
    </source>
</evidence>
<dbReference type="Pfam" id="PF00033">
    <property type="entry name" value="Cytochrome_B"/>
    <property type="match status" value="1"/>
</dbReference>
<keyword evidence="13 19" id="KW-0408">Iron</keyword>
<keyword evidence="10" id="KW-0999">Mitochondrion inner membrane</keyword>
<keyword evidence="16 20" id="KW-0472">Membrane</keyword>
<comment type="cofactor">
    <cofactor evidence="20">
        <name>heme b</name>
        <dbReference type="ChEBI" id="CHEBI:60344"/>
    </cofactor>
    <text evidence="20">Binds 2 heme groups non-covalently.</text>
</comment>
<feature type="transmembrane region" description="Helical" evidence="20">
    <location>
        <begin position="226"/>
        <end position="247"/>
    </location>
</feature>
<evidence type="ECO:0000256" key="17">
    <source>
        <dbReference type="ARBA" id="ARBA00061233"/>
    </source>
</evidence>
<feature type="transmembrane region" description="Helical" evidence="20">
    <location>
        <begin position="74"/>
        <end position="95"/>
    </location>
</feature>
<dbReference type="FunFam" id="1.20.810.10:FF:000002">
    <property type="entry name" value="Cytochrome b"/>
    <property type="match status" value="1"/>
</dbReference>
<evidence type="ECO:0000256" key="19">
    <source>
        <dbReference type="PIRSR" id="PIRSR038885-2"/>
    </source>
</evidence>
<feature type="binding site" description="axial binding residue" evidence="19">
    <location>
        <position position="179"/>
    </location>
    <ligand>
        <name>heme b</name>
        <dbReference type="ChEBI" id="CHEBI:60344"/>
        <label>b562</label>
    </ligand>
    <ligandPart>
        <name>Fe</name>
        <dbReference type="ChEBI" id="CHEBI:18248"/>
    </ligandPart>
</feature>
<keyword evidence="11 20" id="KW-0249">Electron transport</keyword>
<keyword evidence="5 20" id="KW-0813">Transport</keyword>
<keyword evidence="15 20" id="KW-0496">Mitochondrion</keyword>
<dbReference type="GO" id="GO:0016491">
    <property type="term" value="F:oxidoreductase activity"/>
    <property type="evidence" value="ECO:0007669"/>
    <property type="project" value="UniProtKB-UniRule"/>
</dbReference>
<evidence type="ECO:0000256" key="5">
    <source>
        <dbReference type="ARBA" id="ARBA00022448"/>
    </source>
</evidence>
<evidence type="ECO:0000256" key="16">
    <source>
        <dbReference type="ARBA" id="ARBA00023136"/>
    </source>
</evidence>
<dbReference type="GeneID" id="26380308"/>
<comment type="similarity">
    <text evidence="17 20">Belongs to the cytochrome b family.</text>
</comment>
<evidence type="ECO:0000256" key="18">
    <source>
        <dbReference type="PIRSR" id="PIRSR038885-1"/>
    </source>
</evidence>